<accession>A0ABY7FM64</accession>
<organism evidence="2 3">
    <name type="scientific">Mya arenaria</name>
    <name type="common">Soft-shell clam</name>
    <dbReference type="NCBI Taxonomy" id="6604"/>
    <lineage>
        <taxon>Eukaryota</taxon>
        <taxon>Metazoa</taxon>
        <taxon>Spiralia</taxon>
        <taxon>Lophotrochozoa</taxon>
        <taxon>Mollusca</taxon>
        <taxon>Bivalvia</taxon>
        <taxon>Autobranchia</taxon>
        <taxon>Heteroconchia</taxon>
        <taxon>Euheterodonta</taxon>
        <taxon>Imparidentia</taxon>
        <taxon>Neoheterodontei</taxon>
        <taxon>Myida</taxon>
        <taxon>Myoidea</taxon>
        <taxon>Myidae</taxon>
        <taxon>Mya</taxon>
    </lineage>
</organism>
<dbReference type="EMBL" id="CP111023">
    <property type="protein sequence ID" value="WAR22652.1"/>
    <property type="molecule type" value="Genomic_DNA"/>
</dbReference>
<keyword evidence="3" id="KW-1185">Reference proteome</keyword>
<evidence type="ECO:0000313" key="2">
    <source>
        <dbReference type="EMBL" id="WAR22652.1"/>
    </source>
</evidence>
<gene>
    <name evidence="2" type="ORF">MAR_016626</name>
</gene>
<reference evidence="2" key="1">
    <citation type="submission" date="2022-11" db="EMBL/GenBank/DDBJ databases">
        <title>Centuries of genome instability and evolution in soft-shell clam transmissible cancer (bioRxiv).</title>
        <authorList>
            <person name="Hart S.F.M."/>
            <person name="Yonemitsu M.A."/>
            <person name="Giersch R.M."/>
            <person name="Beal B.F."/>
            <person name="Arriagada G."/>
            <person name="Davis B.W."/>
            <person name="Ostrander E.A."/>
            <person name="Goff S.P."/>
            <person name="Metzger M.J."/>
        </authorList>
    </citation>
    <scope>NUCLEOTIDE SEQUENCE</scope>
    <source>
        <strain evidence="2">MELC-2E11</strain>
        <tissue evidence="2">Siphon/mantle</tissue>
    </source>
</reference>
<feature type="region of interest" description="Disordered" evidence="1">
    <location>
        <begin position="100"/>
        <end position="123"/>
    </location>
</feature>
<protein>
    <submittedName>
        <fullName evidence="2">Uncharacterized protein</fullName>
    </submittedName>
</protein>
<sequence length="314" mass="35089">MQTCIIRFTSVVHPFMLFTNTCIFRNVLPYPYIYRERDLLRATVVKERRTTGNSTISTFRGDYTLNTNCIEIPLVNQTMFGYIVLATMAAVSVCTRANPVTSTTSSTTTTAPSPTPVVSSSVPVAENSSQPSIQNAAVFLCADLVYQSELLALFPPADISVHNIINKTKAKEYHDRSLDFFCENDKLDTYVSCVNILTMFKFNAIDKQIAEYIDMSKFGSAMKTYCNSKELIKQNYMCVLETVRSRSIPCQLGGMYGLNQGVEMGLRLGLSKEVYCSIRSAAISCRSDQFARCNGDLAREMESVYNDLSAERCL</sequence>
<dbReference type="Proteomes" id="UP001164746">
    <property type="component" value="Chromosome 12"/>
</dbReference>
<proteinExistence type="predicted"/>
<name>A0ABY7FM64_MYAAR</name>
<evidence type="ECO:0000256" key="1">
    <source>
        <dbReference type="SAM" id="MobiDB-lite"/>
    </source>
</evidence>
<evidence type="ECO:0000313" key="3">
    <source>
        <dbReference type="Proteomes" id="UP001164746"/>
    </source>
</evidence>